<proteinExistence type="predicted"/>
<reference evidence="1" key="1">
    <citation type="submission" date="2019-08" db="EMBL/GenBank/DDBJ databases">
        <authorList>
            <person name="Kucharzyk K."/>
            <person name="Murdoch R.W."/>
            <person name="Higgins S."/>
            <person name="Loffler F."/>
        </authorList>
    </citation>
    <scope>NUCLEOTIDE SEQUENCE</scope>
</reference>
<comment type="caution">
    <text evidence="1">The sequence shown here is derived from an EMBL/GenBank/DDBJ whole genome shotgun (WGS) entry which is preliminary data.</text>
</comment>
<organism evidence="1">
    <name type="scientific">bioreactor metagenome</name>
    <dbReference type="NCBI Taxonomy" id="1076179"/>
    <lineage>
        <taxon>unclassified sequences</taxon>
        <taxon>metagenomes</taxon>
        <taxon>ecological metagenomes</taxon>
    </lineage>
</organism>
<protein>
    <submittedName>
        <fullName evidence="1">Uncharacterized protein</fullName>
    </submittedName>
</protein>
<sequence>MENETDRQITRHSLPTRMCFNFFYPPHKNFEMPTHIAHIAKASQANAATKALSKSAIFPTRKENSGIKLLNLIFLNK</sequence>
<evidence type="ECO:0000313" key="1">
    <source>
        <dbReference type="EMBL" id="MPL96291.1"/>
    </source>
</evidence>
<accession>A0A644VXZ5</accession>
<gene>
    <name evidence="1" type="ORF">SDC9_42466</name>
</gene>
<name>A0A644VXZ5_9ZZZZ</name>
<dbReference type="EMBL" id="VSSQ01000503">
    <property type="protein sequence ID" value="MPL96291.1"/>
    <property type="molecule type" value="Genomic_DNA"/>
</dbReference>
<dbReference type="AlphaFoldDB" id="A0A644VXZ5"/>